<evidence type="ECO:0000313" key="6">
    <source>
        <dbReference type="Proteomes" id="UP000225548"/>
    </source>
</evidence>
<comment type="caution">
    <text evidence="5">The sequence shown here is derived from an EMBL/GenBank/DDBJ whole genome shotgun (WGS) entry which is preliminary data.</text>
</comment>
<keyword evidence="2" id="KW-1133">Transmembrane helix</keyword>
<feature type="compositionally biased region" description="Low complexity" evidence="1">
    <location>
        <begin position="180"/>
        <end position="195"/>
    </location>
</feature>
<keyword evidence="2" id="KW-0812">Transmembrane</keyword>
<feature type="domain" description="LppM" evidence="4">
    <location>
        <begin position="25"/>
        <end position="183"/>
    </location>
</feature>
<dbReference type="InterPro" id="IPR053807">
    <property type="entry name" value="LppM"/>
</dbReference>
<sequence>MSRRRLALAAGAALVVAAITGCGKVTAEVVVQDDASYDITFYMLGDDAEIATTGATPDQMAETLVSTLESTPGTDDWTFTTYSADGFSGVEAVGTGIAGDEATMFGTGLFESDDETVTFDFQYPMTLVVEGSGLTEEQGAAVTINMVVDFPGTVLEHNGALIDDHTIEWTATGDDDLDFTATSATSTADPSTTTEPAEEEITEPADDASDEVAAADEDSSDSDADEDGVNWLLWISATVAVLAIGALVAWFVVRGRGPRDPSGPGAPGHPGAQQPWGPYQPPA</sequence>
<dbReference type="AlphaFoldDB" id="A0A2A9E7U7"/>
<gene>
    <name evidence="5" type="ORF">ATL42_2961</name>
</gene>
<keyword evidence="2" id="KW-0472">Membrane</keyword>
<feature type="transmembrane region" description="Helical" evidence="2">
    <location>
        <begin position="231"/>
        <end position="253"/>
    </location>
</feature>
<feature type="region of interest" description="Disordered" evidence="1">
    <location>
        <begin position="260"/>
        <end position="283"/>
    </location>
</feature>
<dbReference type="OrthoDB" id="3712375at2"/>
<keyword evidence="3" id="KW-0732">Signal</keyword>
<evidence type="ECO:0000256" key="3">
    <source>
        <dbReference type="SAM" id="SignalP"/>
    </source>
</evidence>
<dbReference type="EMBL" id="PDJG01000001">
    <property type="protein sequence ID" value="PFG35028.1"/>
    <property type="molecule type" value="Genomic_DNA"/>
</dbReference>
<dbReference type="RefSeq" id="WP_098455970.1">
    <property type="nucleotide sequence ID" value="NZ_PDJG01000001.1"/>
</dbReference>
<evidence type="ECO:0000256" key="1">
    <source>
        <dbReference type="SAM" id="MobiDB-lite"/>
    </source>
</evidence>
<dbReference type="Proteomes" id="UP000225548">
    <property type="component" value="Unassembled WGS sequence"/>
</dbReference>
<evidence type="ECO:0000256" key="2">
    <source>
        <dbReference type="SAM" id="Phobius"/>
    </source>
</evidence>
<dbReference type="PROSITE" id="PS51257">
    <property type="entry name" value="PROKAR_LIPOPROTEIN"/>
    <property type="match status" value="1"/>
</dbReference>
<proteinExistence type="predicted"/>
<keyword evidence="6" id="KW-1185">Reference proteome</keyword>
<evidence type="ECO:0000313" key="5">
    <source>
        <dbReference type="EMBL" id="PFG35028.1"/>
    </source>
</evidence>
<protein>
    <recommendedName>
        <fullName evidence="4">LppM domain-containing protein</fullName>
    </recommendedName>
</protein>
<organism evidence="5 6">
    <name type="scientific">Sanguibacter antarcticus</name>
    <dbReference type="NCBI Taxonomy" id="372484"/>
    <lineage>
        <taxon>Bacteria</taxon>
        <taxon>Bacillati</taxon>
        <taxon>Actinomycetota</taxon>
        <taxon>Actinomycetes</taxon>
        <taxon>Micrococcales</taxon>
        <taxon>Sanguibacteraceae</taxon>
        <taxon>Sanguibacter</taxon>
    </lineage>
</organism>
<accession>A0A2A9E7U7</accession>
<dbReference type="Pfam" id="PF21946">
    <property type="entry name" value="LppM"/>
    <property type="match status" value="1"/>
</dbReference>
<feature type="compositionally biased region" description="Acidic residues" evidence="1">
    <location>
        <begin position="196"/>
        <end position="225"/>
    </location>
</feature>
<feature type="region of interest" description="Disordered" evidence="1">
    <location>
        <begin position="178"/>
        <end position="225"/>
    </location>
</feature>
<evidence type="ECO:0000259" key="4">
    <source>
        <dbReference type="Pfam" id="PF21946"/>
    </source>
</evidence>
<feature type="signal peptide" evidence="3">
    <location>
        <begin position="1"/>
        <end position="27"/>
    </location>
</feature>
<feature type="chain" id="PRO_5012676403" description="LppM domain-containing protein" evidence="3">
    <location>
        <begin position="28"/>
        <end position="283"/>
    </location>
</feature>
<reference evidence="5 6" key="1">
    <citation type="submission" date="2017-10" db="EMBL/GenBank/DDBJ databases">
        <title>Sequencing the genomes of 1000 actinobacteria strains.</title>
        <authorList>
            <person name="Klenk H.-P."/>
        </authorList>
    </citation>
    <scope>NUCLEOTIDE SEQUENCE [LARGE SCALE GENOMIC DNA]</scope>
    <source>
        <strain evidence="5 6">DSM 18966</strain>
    </source>
</reference>
<name>A0A2A9E7U7_9MICO</name>